<name>A0A2M6WXL9_9BACT</name>
<accession>A0A2M6WXL9</accession>
<comment type="caution">
    <text evidence="1">The sequence shown here is derived from an EMBL/GenBank/DDBJ whole genome shotgun (WGS) entry which is preliminary data.</text>
</comment>
<evidence type="ECO:0000313" key="1">
    <source>
        <dbReference type="EMBL" id="PIT97548.1"/>
    </source>
</evidence>
<organism evidence="1 2">
    <name type="scientific">Candidatus Berkelbacteria bacterium CG10_big_fil_rev_8_21_14_0_10_41_12</name>
    <dbReference type="NCBI Taxonomy" id="1974513"/>
    <lineage>
        <taxon>Bacteria</taxon>
        <taxon>Candidatus Berkelbacteria</taxon>
    </lineage>
</organism>
<dbReference type="EMBL" id="PEZV01000005">
    <property type="protein sequence ID" value="PIT97548.1"/>
    <property type="molecule type" value="Genomic_DNA"/>
</dbReference>
<proteinExistence type="predicted"/>
<reference evidence="2" key="1">
    <citation type="submission" date="2017-09" db="EMBL/GenBank/DDBJ databases">
        <title>Depth-based differentiation of microbial function through sediment-hosted aquifers and enrichment of novel symbionts in the deep terrestrial subsurface.</title>
        <authorList>
            <person name="Probst A.J."/>
            <person name="Ladd B."/>
            <person name="Jarett J.K."/>
            <person name="Geller-Mcgrath D.E."/>
            <person name="Sieber C.M.K."/>
            <person name="Emerson J.B."/>
            <person name="Anantharaman K."/>
            <person name="Thomas B.C."/>
            <person name="Malmstrom R."/>
            <person name="Stieglmeier M."/>
            <person name="Klingl A."/>
            <person name="Woyke T."/>
            <person name="Ryan C.M."/>
            <person name="Banfield J.F."/>
        </authorList>
    </citation>
    <scope>NUCLEOTIDE SEQUENCE [LARGE SCALE GENOMIC DNA]</scope>
</reference>
<dbReference type="Proteomes" id="UP000228596">
    <property type="component" value="Unassembled WGS sequence"/>
</dbReference>
<dbReference type="AlphaFoldDB" id="A0A2M6WXL9"/>
<evidence type="ECO:0000313" key="2">
    <source>
        <dbReference type="Proteomes" id="UP000228596"/>
    </source>
</evidence>
<sequence length="136" mass="14762">MVLVFVAFVVGALSLAKHKKQVTASSGGSSGIHLFKSTFSDDTYSQSKQKSDFLPGQDVFVKITINTSSSIENAKVEDEIFEVDGNPENAQLHLPDGTTQGLATPNISDNTITFENFNLPSGESLITYKYKQKANQ</sequence>
<protein>
    <submittedName>
        <fullName evidence="1">Uncharacterized protein</fullName>
    </submittedName>
</protein>
<gene>
    <name evidence="1" type="ORF">COT77_00765</name>
</gene>